<comment type="caution">
    <text evidence="2">The sequence shown here is derived from an EMBL/GenBank/DDBJ whole genome shotgun (WGS) entry which is preliminary data.</text>
</comment>
<sequence length="503" mass="57579">MENNEQNVTETLENAINQGLQEAQTIVEDTREKVGNVSAGASMASSGFEVIQSNIAKPLTHTIHIITSKLEKQLEIAEITLEYINTDDSITIVGKVAGNTINTWILTEGMYLSKVIAQEVVQVVTKGKTPIGIVIFSAGSIISFFFAGKAEEIFKDLYFNQGRDTFKPLENFLQRHFNFPAKPSCPKGSTMPNGSCAPSPQEFWYPLFSFLFLSPYPKPSQAHQEALAKTKELKSKITLASSPHIQSDVSNGYIDERDLQEYKEQQYVLQKEQRLYTQALQDYTQELAYKSSILNFYLERLGDSILPHITENRGLTYNEALNLVSKNNYMIKILDESDIDSINVHSPFAYLRALFLCENIIVVDEQGNPTLNESNLFRYLGYKDDAAIIFALDKQTLTKDYLNKRKSLYKTIMNLREQREQDYKEEQERISQLSYEEYQREREKALREQQRQERMQRARNPNTTNHLILETKDKNNVVIFLDSDISLTLLNYSIIDSSLRSAA</sequence>
<feature type="compositionally biased region" description="Basic and acidic residues" evidence="1">
    <location>
        <begin position="441"/>
        <end position="456"/>
    </location>
</feature>
<dbReference type="RefSeq" id="WP_054197440.1">
    <property type="nucleotide sequence ID" value="NZ_JNOC01000001.1"/>
</dbReference>
<feature type="region of interest" description="Disordered" evidence="1">
    <location>
        <begin position="441"/>
        <end position="461"/>
    </location>
</feature>
<protein>
    <submittedName>
        <fullName evidence="2">Uncharacterized protein</fullName>
    </submittedName>
</protein>
<dbReference type="Proteomes" id="UP000037997">
    <property type="component" value="Unassembled WGS sequence"/>
</dbReference>
<dbReference type="AlphaFoldDB" id="A0A0N1MRC3"/>
<evidence type="ECO:0000313" key="2">
    <source>
        <dbReference type="EMBL" id="KPH56560.1"/>
    </source>
</evidence>
<name>A0A0N1MRC3_9HELI</name>
<accession>A0A0N1MRC3</accession>
<evidence type="ECO:0000256" key="1">
    <source>
        <dbReference type="SAM" id="MobiDB-lite"/>
    </source>
</evidence>
<proteinExistence type="predicted"/>
<evidence type="ECO:0000313" key="3">
    <source>
        <dbReference type="Proteomes" id="UP000037997"/>
    </source>
</evidence>
<gene>
    <name evidence="2" type="ORF">HPU229334_00015</name>
</gene>
<dbReference type="EMBL" id="JNOC01000001">
    <property type="protein sequence ID" value="KPH56560.1"/>
    <property type="molecule type" value="Genomic_DNA"/>
</dbReference>
<dbReference type="PATRIC" id="fig|35818.11.peg.3"/>
<organism evidence="2 3">
    <name type="scientific">Helicobacter pullorum</name>
    <dbReference type="NCBI Taxonomy" id="35818"/>
    <lineage>
        <taxon>Bacteria</taxon>
        <taxon>Pseudomonadati</taxon>
        <taxon>Campylobacterota</taxon>
        <taxon>Epsilonproteobacteria</taxon>
        <taxon>Campylobacterales</taxon>
        <taxon>Helicobacteraceae</taxon>
        <taxon>Helicobacter</taxon>
    </lineage>
</organism>
<dbReference type="STRING" id="35818.HPU229336_00005"/>
<reference evidence="2 3" key="1">
    <citation type="submission" date="2014-06" db="EMBL/GenBank/DDBJ databases">
        <title>Helicobacter pullorum isolates in fresh chicken meat - phenotypic and genotypic features.</title>
        <authorList>
            <person name="Borges V."/>
            <person name="Santos A."/>
            <person name="Correia C.B."/>
            <person name="Saraiva M."/>
            <person name="Menard A."/>
            <person name="Vieira L."/>
            <person name="Sampaio D.A."/>
            <person name="Gomes J.P."/>
            <person name="Oleastro M."/>
        </authorList>
    </citation>
    <scope>NUCLEOTIDE SEQUENCE [LARGE SCALE GENOMIC DNA]</scope>
    <source>
        <strain evidence="2 3">229334/12</strain>
    </source>
</reference>